<keyword evidence="2" id="KW-0812">Transmembrane</keyword>
<evidence type="ECO:0000256" key="5">
    <source>
        <dbReference type="ARBA" id="ARBA00023130"/>
    </source>
</evidence>
<dbReference type="Gene3D" id="3.10.320.10">
    <property type="entry name" value="Class II Histocompatibility Antigen, M Beta Chain, Chain B, domain 1"/>
    <property type="match status" value="1"/>
</dbReference>
<evidence type="ECO:0000313" key="11">
    <source>
        <dbReference type="EMBL" id="NWZ88552.1"/>
    </source>
</evidence>
<evidence type="ECO:0000256" key="9">
    <source>
        <dbReference type="ARBA" id="ARBA00023182"/>
    </source>
</evidence>
<evidence type="ECO:0000256" key="4">
    <source>
        <dbReference type="ARBA" id="ARBA00022989"/>
    </source>
</evidence>
<dbReference type="GO" id="GO:0002250">
    <property type="term" value="P:adaptive immune response"/>
    <property type="evidence" value="ECO:0007669"/>
    <property type="project" value="UniProtKB-KW"/>
</dbReference>
<keyword evidence="12" id="KW-1185">Reference proteome</keyword>
<evidence type="ECO:0000256" key="7">
    <source>
        <dbReference type="ARBA" id="ARBA00023157"/>
    </source>
</evidence>
<dbReference type="InterPro" id="IPR014745">
    <property type="entry name" value="MHC_II_a/b_N"/>
</dbReference>
<keyword evidence="7" id="KW-1015">Disulfide bond</keyword>
<dbReference type="InterPro" id="IPR000353">
    <property type="entry name" value="MHC_II_b_N"/>
</dbReference>
<dbReference type="PANTHER" id="PTHR19944">
    <property type="entry name" value="MHC CLASS II-RELATED"/>
    <property type="match status" value="1"/>
</dbReference>
<dbReference type="GO" id="GO:0042613">
    <property type="term" value="C:MHC class II protein complex"/>
    <property type="evidence" value="ECO:0007669"/>
    <property type="project" value="UniProtKB-KW"/>
</dbReference>
<sequence>PELCPAHPGVFQGMVKFECHFLNGTERVRLVQRNIYNREQYVHFDSDVGLYVGDTPFGAMNAKYWNGKLELLEYYRTAVDRYCRHNYRLSIPFSVER</sequence>
<keyword evidence="3" id="KW-0391">Immunity</keyword>
<evidence type="ECO:0000259" key="10">
    <source>
        <dbReference type="SMART" id="SM00921"/>
    </source>
</evidence>
<comment type="subcellular location">
    <subcellularLocation>
        <location evidence="1">Membrane</location>
        <topology evidence="1">Single-pass type I membrane protein</topology>
    </subcellularLocation>
</comment>
<evidence type="ECO:0000256" key="8">
    <source>
        <dbReference type="ARBA" id="ARBA00023180"/>
    </source>
</evidence>
<keyword evidence="8" id="KW-0325">Glycoprotein</keyword>
<evidence type="ECO:0000256" key="3">
    <source>
        <dbReference type="ARBA" id="ARBA00022859"/>
    </source>
</evidence>
<keyword evidence="9" id="KW-0491">MHC II</keyword>
<dbReference type="SUPFAM" id="SSF54452">
    <property type="entry name" value="MHC antigen-recognition domain"/>
    <property type="match status" value="1"/>
</dbReference>
<dbReference type="InterPro" id="IPR011162">
    <property type="entry name" value="MHC_I/II-like_Ag-recog"/>
</dbReference>
<protein>
    <submittedName>
        <fullName evidence="11">2B11 protein</fullName>
    </submittedName>
</protein>
<comment type="caution">
    <text evidence="11">The sequence shown here is derived from an EMBL/GenBank/DDBJ whole genome shotgun (WGS) entry which is preliminary data.</text>
</comment>
<name>A0A7K7R8K1_POEAT</name>
<organism evidence="11 12">
    <name type="scientific">Poecile atricapillus</name>
    <name type="common">Black-capped chickadee</name>
    <name type="synonym">Parus atricapillus</name>
    <dbReference type="NCBI Taxonomy" id="48891"/>
    <lineage>
        <taxon>Eukaryota</taxon>
        <taxon>Metazoa</taxon>
        <taxon>Chordata</taxon>
        <taxon>Craniata</taxon>
        <taxon>Vertebrata</taxon>
        <taxon>Euteleostomi</taxon>
        <taxon>Archelosauria</taxon>
        <taxon>Archosauria</taxon>
        <taxon>Dinosauria</taxon>
        <taxon>Saurischia</taxon>
        <taxon>Theropoda</taxon>
        <taxon>Coelurosauria</taxon>
        <taxon>Aves</taxon>
        <taxon>Neognathae</taxon>
        <taxon>Neoaves</taxon>
        <taxon>Telluraves</taxon>
        <taxon>Australaves</taxon>
        <taxon>Passeriformes</taxon>
        <taxon>Paridae</taxon>
        <taxon>Poecile</taxon>
    </lineage>
</organism>
<dbReference type="PANTHER" id="PTHR19944:SF99">
    <property type="entry name" value="HLA CLASS II HISTOCOMPATIBILITY ANTIGEN, DRB1 BETA CHAIN"/>
    <property type="match status" value="1"/>
</dbReference>
<feature type="non-terminal residue" evidence="11">
    <location>
        <position position="1"/>
    </location>
</feature>
<dbReference type="SMART" id="SM00921">
    <property type="entry name" value="MHC_II_beta"/>
    <property type="match status" value="1"/>
</dbReference>
<keyword evidence="5" id="KW-1064">Adaptive immunity</keyword>
<evidence type="ECO:0000256" key="1">
    <source>
        <dbReference type="ARBA" id="ARBA00004479"/>
    </source>
</evidence>
<feature type="domain" description="MHC class II beta chain N-terminal" evidence="10">
    <location>
        <begin position="17"/>
        <end position="91"/>
    </location>
</feature>
<evidence type="ECO:0000256" key="6">
    <source>
        <dbReference type="ARBA" id="ARBA00023136"/>
    </source>
</evidence>
<evidence type="ECO:0000313" key="12">
    <source>
        <dbReference type="Proteomes" id="UP000540071"/>
    </source>
</evidence>
<dbReference type="Pfam" id="PF00969">
    <property type="entry name" value="MHC_II_beta"/>
    <property type="match status" value="1"/>
</dbReference>
<dbReference type="EMBL" id="VZSS01000370">
    <property type="protein sequence ID" value="NWZ88552.1"/>
    <property type="molecule type" value="Genomic_DNA"/>
</dbReference>
<keyword evidence="4" id="KW-1133">Transmembrane helix</keyword>
<feature type="non-terminal residue" evidence="11">
    <location>
        <position position="97"/>
    </location>
</feature>
<reference evidence="11 12" key="1">
    <citation type="submission" date="2019-09" db="EMBL/GenBank/DDBJ databases">
        <title>Bird 10,000 Genomes (B10K) Project - Family phase.</title>
        <authorList>
            <person name="Zhang G."/>
        </authorList>
    </citation>
    <scope>NUCLEOTIDE SEQUENCE [LARGE SCALE GENOMIC DNA]</scope>
    <source>
        <strain evidence="11">OUT-0023</strain>
        <tissue evidence="11">Blood</tissue>
    </source>
</reference>
<dbReference type="InterPro" id="IPR050160">
    <property type="entry name" value="MHC/Immunoglobulin"/>
</dbReference>
<keyword evidence="6" id="KW-0472">Membrane</keyword>
<proteinExistence type="predicted"/>
<dbReference type="GO" id="GO:0002504">
    <property type="term" value="P:antigen processing and presentation of peptide or polysaccharide antigen via MHC class II"/>
    <property type="evidence" value="ECO:0007669"/>
    <property type="project" value="UniProtKB-KW"/>
</dbReference>
<gene>
    <name evidence="11" type="primary">Hladrb1</name>
    <name evidence="11" type="ORF">POEATR_R15851</name>
</gene>
<dbReference type="Proteomes" id="UP000540071">
    <property type="component" value="Unassembled WGS sequence"/>
</dbReference>
<dbReference type="FunFam" id="3.10.320.10:FF:000001">
    <property type="entry name" value="HLA class II histocompatibility antigen, DRB1-1 beta chain"/>
    <property type="match status" value="1"/>
</dbReference>
<accession>A0A7K7R8K1</accession>
<dbReference type="AlphaFoldDB" id="A0A7K7R8K1"/>
<evidence type="ECO:0000256" key="2">
    <source>
        <dbReference type="ARBA" id="ARBA00022692"/>
    </source>
</evidence>